<dbReference type="Proteomes" id="UP000199752">
    <property type="component" value="Chromosome 2"/>
</dbReference>
<dbReference type="VEuPathDB" id="CryptoDB:ChTU502y2012_420g0050"/>
<evidence type="ECO:0000256" key="1">
    <source>
        <dbReference type="SAM" id="MobiDB-lite"/>
    </source>
</evidence>
<dbReference type="PANTHER" id="PTHR23509">
    <property type="entry name" value="PA-PL1 PHOSPHOLIPASE FAMILY"/>
    <property type="match status" value="1"/>
</dbReference>
<gene>
    <name evidence="3" type="ORF">CHUDEA2_1280</name>
</gene>
<dbReference type="GO" id="GO:0046872">
    <property type="term" value="F:metal ion binding"/>
    <property type="evidence" value="ECO:0007669"/>
    <property type="project" value="InterPro"/>
</dbReference>
<sequence>MSPQLKNLHDKKISIDFTFQDFFEPDTLIQADRHSSRSKEKLIEEFDNLFSVIPKNDKTSFVTGCRDFFIIDKKHSTQKSTSKKKGLNTSFSEIDNLISNEANGKRDDYNLSSNSNVESQTRRNKTNRFGAGKRKKKKIRFNSGTKDSFQENSDLFQNDSPGPNNRILNYEDFSPPNSHKETLASENSSSEQFSPLSEKKLPIIDGYGPFSPRKSKQPPHIMLIVHGIGSNESAINKNREEFVHQLESVKAHWFWEVDIDITVDAVDWKSKLASVQDHMFDRITLPQHRENRMLLNKTIGDVMYFMVPRYGDYIIAEVAKQLNQKIKQYKSKISEKPKIVLIGHSLGSVIVYELVSRQQTRITKSEIPKLDFVVDHLFLWGSPLPAMLVMMFPEYLRSGLTLPKGLAPIQPNEGFSGGNFILNKCPELKIYNVFHPYDPVAFRLEPLLYPNLVSLPDPVLLPYWRNLSKRTYHQWDKEMENARKALYESISGITSSISNAVLGGILGWGGVNEYKSTLEVNLVPRDQKIKQLRDESVISKFKTKFSASRKTGAFTGINFLNSSERQLKTHSNSDRRESESVNFSLLKTNEVPGIPIRVDYQLQEGTTEHYISSLAFLQSHFNYWKSRDLGFFILWKIIEDFEPVISYDDYRAALEHLKQDQTGLENLDSSSEISDDSSYNEIESD</sequence>
<dbReference type="Pfam" id="PF02862">
    <property type="entry name" value="DDHD"/>
    <property type="match status" value="1"/>
</dbReference>
<proteinExistence type="predicted"/>
<feature type="region of interest" description="Disordered" evidence="1">
    <location>
        <begin position="665"/>
        <end position="685"/>
    </location>
</feature>
<dbReference type="GO" id="GO:0004620">
    <property type="term" value="F:phospholipase activity"/>
    <property type="evidence" value="ECO:0007669"/>
    <property type="project" value="TreeGrafter"/>
</dbReference>
<dbReference type="InterPro" id="IPR004177">
    <property type="entry name" value="DDHD_dom"/>
</dbReference>
<feature type="compositionally biased region" description="Polar residues" evidence="1">
    <location>
        <begin position="110"/>
        <end position="119"/>
    </location>
</feature>
<dbReference type="InterPro" id="IPR029058">
    <property type="entry name" value="AB_hydrolase_fold"/>
</dbReference>
<dbReference type="OrthoDB" id="69269at2759"/>
<dbReference type="AlphaFoldDB" id="A0A0S4TB93"/>
<feature type="domain" description="DDHD" evidence="2">
    <location>
        <begin position="370"/>
        <end position="639"/>
    </location>
</feature>
<dbReference type="SUPFAM" id="SSF53474">
    <property type="entry name" value="alpha/beta-Hydrolases"/>
    <property type="match status" value="1"/>
</dbReference>
<feature type="compositionally biased region" description="Polar residues" evidence="1">
    <location>
        <begin position="184"/>
        <end position="195"/>
    </location>
</feature>
<dbReference type="EMBL" id="LN877948">
    <property type="protein sequence ID" value="CUV04483.1"/>
    <property type="molecule type" value="Genomic_DNA"/>
</dbReference>
<dbReference type="VEuPathDB" id="CryptoDB:GY17_00003489"/>
<feature type="region of interest" description="Disordered" evidence="1">
    <location>
        <begin position="102"/>
        <end position="195"/>
    </location>
</feature>
<dbReference type="GO" id="GO:0005737">
    <property type="term" value="C:cytoplasm"/>
    <property type="evidence" value="ECO:0007669"/>
    <property type="project" value="TreeGrafter"/>
</dbReference>
<dbReference type="PROSITE" id="PS51043">
    <property type="entry name" value="DDHD"/>
    <property type="match status" value="1"/>
</dbReference>
<name>A0A0S4TB93_CRYHO</name>
<dbReference type="PANTHER" id="PTHR23509:SF10">
    <property type="entry name" value="LD21067P"/>
    <property type="match status" value="1"/>
</dbReference>
<protein>
    <recommendedName>
        <fullName evidence="2">DDHD domain-containing protein</fullName>
    </recommendedName>
</protein>
<organism evidence="3">
    <name type="scientific">Cryptosporidium hominis</name>
    <dbReference type="NCBI Taxonomy" id="237895"/>
    <lineage>
        <taxon>Eukaryota</taxon>
        <taxon>Sar</taxon>
        <taxon>Alveolata</taxon>
        <taxon>Apicomplexa</taxon>
        <taxon>Conoidasida</taxon>
        <taxon>Coccidia</taxon>
        <taxon>Eucoccidiorida</taxon>
        <taxon>Eimeriorina</taxon>
        <taxon>Cryptosporidiidae</taxon>
        <taxon>Cryptosporidium</taxon>
    </lineage>
</organism>
<feature type="compositionally biased region" description="Basic residues" evidence="1">
    <location>
        <begin position="122"/>
        <end position="140"/>
    </location>
</feature>
<dbReference type="InterPro" id="IPR058055">
    <property type="entry name" value="PA-PLA1"/>
</dbReference>
<reference evidence="3" key="1">
    <citation type="submission" date="2015-08" db="EMBL/GenBank/DDBJ databases">
        <authorList>
            <person name="Babu N.S."/>
            <person name="Beckwith C.J."/>
            <person name="Beseler K.G."/>
            <person name="Brison A."/>
            <person name="Carone J.V."/>
            <person name="Caskin T.P."/>
            <person name="Diamond M."/>
            <person name="Durham M.E."/>
            <person name="Foxe J.M."/>
            <person name="Go M."/>
            <person name="Henderson B.A."/>
            <person name="Jones I.B."/>
            <person name="McGettigan J.A."/>
            <person name="Micheletti S.J."/>
            <person name="Nasrallah M.E."/>
            <person name="Ortiz D."/>
            <person name="Piller C.R."/>
            <person name="Privatt S.R."/>
            <person name="Schneider S.L."/>
            <person name="Sharp S."/>
            <person name="Smith T.C."/>
            <person name="Stanton J.D."/>
            <person name="Ullery H.E."/>
            <person name="Wilson R.J."/>
            <person name="Serrano M.G."/>
            <person name="Buck G."/>
            <person name="Lee V."/>
            <person name="Wang Y."/>
            <person name="Carvalho R."/>
            <person name="Voegtly L."/>
            <person name="Shi R."/>
            <person name="Duckworth R."/>
            <person name="Johnson A."/>
            <person name="Loviza R."/>
            <person name="Walstead R."/>
            <person name="Shah Z."/>
            <person name="Kiflezghi M."/>
            <person name="Wade K."/>
            <person name="Ball S.L."/>
            <person name="Bradley K.W."/>
            <person name="Asai D.J."/>
            <person name="Bowman C.A."/>
            <person name="Russell D.A."/>
            <person name="Pope W.H."/>
            <person name="Jacobs-Sera D."/>
            <person name="Hendrix R.W."/>
            <person name="Hatfull G.F."/>
        </authorList>
    </citation>
    <scope>NUCLEOTIDE SEQUENCE [LARGE SCALE GENOMIC DNA]</scope>
</reference>
<accession>A0A0S4TB93</accession>
<dbReference type="Gene3D" id="3.40.50.1820">
    <property type="entry name" value="alpha/beta hydrolase"/>
    <property type="match status" value="1"/>
</dbReference>
<dbReference type="VEuPathDB" id="CryptoDB:Chro.20140"/>
<dbReference type="SMART" id="SM01127">
    <property type="entry name" value="DDHD"/>
    <property type="match status" value="1"/>
</dbReference>
<dbReference type="VEuPathDB" id="CryptoDB:CHUDEA2_1280"/>
<evidence type="ECO:0000313" key="3">
    <source>
        <dbReference type="EMBL" id="CUV04483.1"/>
    </source>
</evidence>
<feature type="compositionally biased region" description="Polar residues" evidence="1">
    <location>
        <begin position="142"/>
        <end position="167"/>
    </location>
</feature>
<evidence type="ECO:0000259" key="2">
    <source>
        <dbReference type="PROSITE" id="PS51043"/>
    </source>
</evidence>